<dbReference type="Proteomes" id="UP000248326">
    <property type="component" value="Unassembled WGS sequence"/>
</dbReference>
<reference evidence="2 3" key="1">
    <citation type="submission" date="2018-06" db="EMBL/GenBank/DDBJ databases">
        <title>Genomic Encyclopedia of Type Strains, Phase IV (KMG-IV): sequencing the most valuable type-strain genomes for metagenomic binning, comparative biology and taxonomic classification.</title>
        <authorList>
            <person name="Goeker M."/>
        </authorList>
    </citation>
    <scope>NUCLEOTIDE SEQUENCE [LARGE SCALE GENOMIC DNA]</scope>
    <source>
        <strain evidence="2 3">DSM 18048</strain>
    </source>
</reference>
<gene>
    <name evidence="2" type="ORF">DES52_104264</name>
</gene>
<comment type="caution">
    <text evidence="2">The sequence shown here is derived from an EMBL/GenBank/DDBJ whole genome shotgun (WGS) entry which is preliminary data.</text>
</comment>
<dbReference type="InterPro" id="IPR011051">
    <property type="entry name" value="RmlC_Cupin_sf"/>
</dbReference>
<dbReference type="Pfam" id="PF07883">
    <property type="entry name" value="Cupin_2"/>
    <property type="match status" value="1"/>
</dbReference>
<evidence type="ECO:0000313" key="3">
    <source>
        <dbReference type="Proteomes" id="UP000248326"/>
    </source>
</evidence>
<proteinExistence type="predicted"/>
<dbReference type="InterPro" id="IPR053146">
    <property type="entry name" value="QDO-like"/>
</dbReference>
<evidence type="ECO:0000313" key="2">
    <source>
        <dbReference type="EMBL" id="PYE54990.1"/>
    </source>
</evidence>
<keyword evidence="3" id="KW-1185">Reference proteome</keyword>
<accession>A0A318SA99</accession>
<dbReference type="AlphaFoldDB" id="A0A318SA99"/>
<organism evidence="2 3">
    <name type="scientific">Deinococcus yavapaiensis KR-236</name>
    <dbReference type="NCBI Taxonomy" id="694435"/>
    <lineage>
        <taxon>Bacteria</taxon>
        <taxon>Thermotogati</taxon>
        <taxon>Deinococcota</taxon>
        <taxon>Deinococci</taxon>
        <taxon>Deinococcales</taxon>
        <taxon>Deinococcaceae</taxon>
        <taxon>Deinococcus</taxon>
    </lineage>
</organism>
<dbReference type="PANTHER" id="PTHR36440:SF1">
    <property type="entry name" value="PUTATIVE (AFU_ORTHOLOGUE AFUA_8G07350)-RELATED"/>
    <property type="match status" value="1"/>
</dbReference>
<dbReference type="Gene3D" id="2.60.120.10">
    <property type="entry name" value="Jelly Rolls"/>
    <property type="match status" value="1"/>
</dbReference>
<protein>
    <recommendedName>
        <fullName evidence="1">Cupin type-2 domain-containing protein</fullName>
    </recommendedName>
</protein>
<dbReference type="RefSeq" id="WP_170130934.1">
    <property type="nucleotide sequence ID" value="NZ_QJSX01000004.1"/>
</dbReference>
<evidence type="ECO:0000259" key="1">
    <source>
        <dbReference type="Pfam" id="PF07883"/>
    </source>
</evidence>
<dbReference type="PANTHER" id="PTHR36440">
    <property type="entry name" value="PUTATIVE (AFU_ORTHOLOGUE AFUA_8G07350)-RELATED"/>
    <property type="match status" value="1"/>
</dbReference>
<dbReference type="EMBL" id="QJSX01000004">
    <property type="protein sequence ID" value="PYE54990.1"/>
    <property type="molecule type" value="Genomic_DNA"/>
</dbReference>
<dbReference type="InterPro" id="IPR014710">
    <property type="entry name" value="RmlC-like_jellyroll"/>
</dbReference>
<dbReference type="SUPFAM" id="SSF51182">
    <property type="entry name" value="RmlC-like cupins"/>
    <property type="match status" value="1"/>
</dbReference>
<name>A0A318SA99_9DEIO</name>
<dbReference type="InterPro" id="IPR013096">
    <property type="entry name" value="Cupin_2"/>
</dbReference>
<feature type="domain" description="Cupin type-2" evidence="1">
    <location>
        <begin position="49"/>
        <end position="105"/>
    </location>
</feature>
<sequence>MTDTTPPVRSALSPRTFRVRADRFRVLVSGGDTDERLSVLDVRARRGFELPVHVHDAEDEILTVLEGQVCVHLAGDDVLLGPFDTLLLRRGVPHALRLLTETARLTATYTPAGFERYLQAIAEAGPTVDESVESGIVEPPNVPALVRLGETFGLRYFPEPFPARDAQER</sequence>